<protein>
    <submittedName>
        <fullName evidence="1">Uncharacterized protein</fullName>
    </submittedName>
</protein>
<keyword evidence="2" id="KW-1185">Reference proteome</keyword>
<evidence type="ECO:0000313" key="1">
    <source>
        <dbReference type="EMBL" id="QKG80449.1"/>
    </source>
</evidence>
<dbReference type="KEGG" id="ttz:FHG85_09285"/>
<evidence type="ECO:0000313" key="2">
    <source>
        <dbReference type="Proteomes" id="UP000500961"/>
    </source>
</evidence>
<name>A0A7D3Y590_9BACT</name>
<accession>A0A7D3Y590</accession>
<sequence>MTSKWAANPEHLTKEIIDSVIKYSMNRNRSLSFFKLIIRLRSILNSNNDSLLSLEEKSGIRIDENAERIIVSEDLGSIMNDNIYSKVKNIEFTISKEYSVFIADSYTKLLEKERYESCSIIQTMQYSYN</sequence>
<reference evidence="1 2" key="1">
    <citation type="submission" date="2019-07" db="EMBL/GenBank/DDBJ databases">
        <title>Thalassofilum flectens gen. nov., sp. nov., a novel moderate thermophilic anaerobe from a shallow sea hot spring in Kunashir Island (Russia), representing a new family in the order Bacteroidales, and proposal of Thalassofilacea fam. nov.</title>
        <authorList>
            <person name="Kochetkova T.V."/>
            <person name="Podosokorskaya O.A."/>
            <person name="Novikov A."/>
            <person name="Elcheninov A.G."/>
            <person name="Toshchakov S.V."/>
            <person name="Kublanov I.V."/>
        </authorList>
    </citation>
    <scope>NUCLEOTIDE SEQUENCE [LARGE SCALE GENOMIC DNA]</scope>
    <source>
        <strain evidence="1 2">38-H</strain>
    </source>
</reference>
<dbReference type="RefSeq" id="WP_173075180.1">
    <property type="nucleotide sequence ID" value="NZ_CP041345.1"/>
</dbReference>
<dbReference type="EMBL" id="CP041345">
    <property type="protein sequence ID" value="QKG80449.1"/>
    <property type="molecule type" value="Genomic_DNA"/>
</dbReference>
<organism evidence="1 2">
    <name type="scientific">Tenuifilum thalassicum</name>
    <dbReference type="NCBI Taxonomy" id="2590900"/>
    <lineage>
        <taxon>Bacteria</taxon>
        <taxon>Pseudomonadati</taxon>
        <taxon>Bacteroidota</taxon>
        <taxon>Bacteroidia</taxon>
        <taxon>Bacteroidales</taxon>
        <taxon>Tenuifilaceae</taxon>
        <taxon>Tenuifilum</taxon>
    </lineage>
</organism>
<gene>
    <name evidence="1" type="ORF">FHG85_09285</name>
</gene>
<dbReference type="Proteomes" id="UP000500961">
    <property type="component" value="Chromosome"/>
</dbReference>
<proteinExistence type="predicted"/>
<dbReference type="AlphaFoldDB" id="A0A7D3Y590"/>